<proteinExistence type="predicted"/>
<feature type="coiled-coil region" evidence="1">
    <location>
        <begin position="35"/>
        <end position="76"/>
    </location>
</feature>
<feature type="chain" id="PRO_5046235539" description="Transporter" evidence="3">
    <location>
        <begin position="29"/>
        <end position="459"/>
    </location>
</feature>
<gene>
    <name evidence="4" type="ORF">J2W68_003222</name>
</gene>
<accession>A0ABU1Y0D4</accession>
<evidence type="ECO:0000313" key="4">
    <source>
        <dbReference type="EMBL" id="MDR7194474.1"/>
    </source>
</evidence>
<evidence type="ECO:0000256" key="1">
    <source>
        <dbReference type="SAM" id="Coils"/>
    </source>
</evidence>
<reference evidence="4 5" key="1">
    <citation type="submission" date="2023-07" db="EMBL/GenBank/DDBJ databases">
        <title>Sorghum-associated microbial communities from plants grown in Nebraska, USA.</title>
        <authorList>
            <person name="Schachtman D."/>
        </authorList>
    </citation>
    <scope>NUCLEOTIDE SEQUENCE [LARGE SCALE GENOMIC DNA]</scope>
    <source>
        <strain evidence="4 5">4099</strain>
    </source>
</reference>
<evidence type="ECO:0000256" key="2">
    <source>
        <dbReference type="SAM" id="MobiDB-lite"/>
    </source>
</evidence>
<keyword evidence="3" id="KW-0732">Signal</keyword>
<evidence type="ECO:0000256" key="3">
    <source>
        <dbReference type="SAM" id="SignalP"/>
    </source>
</evidence>
<dbReference type="RefSeq" id="WP_430539757.1">
    <property type="nucleotide sequence ID" value="NZ_JAVDWO010000016.1"/>
</dbReference>
<dbReference type="Proteomes" id="UP001256588">
    <property type="component" value="Unassembled WGS sequence"/>
</dbReference>
<feature type="compositionally biased region" description="Basic and acidic residues" evidence="2">
    <location>
        <begin position="132"/>
        <end position="145"/>
    </location>
</feature>
<organism evidence="4 5">
    <name type="scientific">Luteimonas terrae</name>
    <dbReference type="NCBI Taxonomy" id="1530191"/>
    <lineage>
        <taxon>Bacteria</taxon>
        <taxon>Pseudomonadati</taxon>
        <taxon>Pseudomonadota</taxon>
        <taxon>Gammaproteobacteria</taxon>
        <taxon>Lysobacterales</taxon>
        <taxon>Lysobacteraceae</taxon>
        <taxon>Luteimonas</taxon>
    </lineage>
</organism>
<comment type="caution">
    <text evidence="4">The sequence shown here is derived from an EMBL/GenBank/DDBJ whole genome shotgun (WGS) entry which is preliminary data.</text>
</comment>
<dbReference type="EMBL" id="JAVDWO010000016">
    <property type="protein sequence ID" value="MDR7194474.1"/>
    <property type="molecule type" value="Genomic_DNA"/>
</dbReference>
<keyword evidence="5" id="KW-1185">Reference proteome</keyword>
<protein>
    <recommendedName>
        <fullName evidence="6">Transporter</fullName>
    </recommendedName>
</protein>
<name>A0ABU1Y0D4_9GAMM</name>
<evidence type="ECO:0000313" key="5">
    <source>
        <dbReference type="Proteomes" id="UP001256588"/>
    </source>
</evidence>
<feature type="signal peptide" evidence="3">
    <location>
        <begin position="1"/>
        <end position="28"/>
    </location>
</feature>
<evidence type="ECO:0008006" key="6">
    <source>
        <dbReference type="Google" id="ProtNLM"/>
    </source>
</evidence>
<feature type="region of interest" description="Disordered" evidence="2">
    <location>
        <begin position="90"/>
        <end position="148"/>
    </location>
</feature>
<sequence>MKSTPIRVRRPLAIALGLALLWPTVGMAQDSGQITAEDRARMQQLLQELQSLKQAYAQEVRRLRELDMQIQALQARVAGVAPAIAPRDAPQVAAQTEAPGSMPPAPPAGPSPPPIASPASRGDEGYASTAEDAQRAQDTDSRSVADVKQQSTALFNRRLTLENGISYNRYDRKQVTLNGFLALDAIFLGNIAIENVESDTVNYNFAARWGLSPRLSLNLDVPYIARKTVYQKGGAGGAAAAIAQEETDGHGLGDISASANWKLFGERGPWPETVLNVGVTAPTGREPYGIPWRVLERDSDNFIRFAVPEAQPTGNGLWQATVGLSAVKTTDPAILFGNVGYVRSFAKDFGDLDNNPDTTNPGRVELGHAFYFGAGVAFAFNERTSLSISFSDRLNARARTRYEGGDWVKLIGSDANAATMSLGVTHAMTSNATFVGVLGIGLTPDAPDFNLTVKVPYSL</sequence>
<feature type="compositionally biased region" description="Pro residues" evidence="2">
    <location>
        <begin position="101"/>
        <end position="116"/>
    </location>
</feature>
<keyword evidence="1" id="KW-0175">Coiled coil</keyword>